<proteinExistence type="predicted"/>
<comment type="caution">
    <text evidence="1">The sequence shown here is derived from an EMBL/GenBank/DDBJ whole genome shotgun (WGS) entry which is preliminary data.</text>
</comment>
<dbReference type="Proteomes" id="UP001288387">
    <property type="component" value="Unassembled WGS sequence"/>
</dbReference>
<protein>
    <submittedName>
        <fullName evidence="1">Uncharacterized protein</fullName>
    </submittedName>
</protein>
<sequence>MHPIEAELIEVVKSGRDWKLEDLGGITTLAPAARSLGSSPMMPELLHPLVLGWSDAEVANRDVYKSVLHDLLEVATTDFVLLEAVDILEHHRPLPDDGDERCFMLFLTKAATGAHSLSGLSRGAALDGAFRWAGDNRRWQLRLLDLFLGLAPSDDTEFLRRAAKIVGVAFSHWRDKELVEVLHKLAQLEAVRPEAAFELGMAALAEAIDREGSNATASAFREARDWFGEADGASEYRAEAGLYLDGLDLLLSFHGGAASASLGSVSMRVQQHAFELHAWAGGSGPPWLGARQTEAACWCALASAVAGLAGSLDEPSWWDPAAVIEQGLLSVYSAGRSILRRDQHGGIEAMVRPRIRASVATQAGQAHQVRTWLQQNATHDWAVEARDLIAQIDAFIERSGSQGNPPEAANERTALAAIIAGSNLPEEQRNVLLGVVANAISLQLSNMTSAEAEVIERCCNEAQGHSDYSANTNAARLFDTVLLWLVRFIFNRLELTKGDDPTGAYLFERDDGSLPHEDELQQDFFRWVATYAAGSDLEPTNIASGRADIRLKSGPERLVVEVKREEKDGSFDALFKSYAAQTTDYQNVSIRLGVLLVLDLATPNREGTPHLTSLFEIRRVLRQGENQSRLILIVKIPGRRKRPSDLTRLAKTMRS</sequence>
<evidence type="ECO:0000313" key="1">
    <source>
        <dbReference type="EMBL" id="MDZ5765633.1"/>
    </source>
</evidence>
<evidence type="ECO:0000313" key="2">
    <source>
        <dbReference type="Proteomes" id="UP001288387"/>
    </source>
</evidence>
<dbReference type="AlphaFoldDB" id="A0AAJ2TLY9"/>
<gene>
    <name evidence="1" type="ORF">U4I38_14250</name>
</gene>
<name>A0AAJ2TLY9_STEMA</name>
<reference evidence="1" key="1">
    <citation type="submission" date="2023-12" db="EMBL/GenBank/DDBJ databases">
        <title>'Antibacterial potential of Stenotrophomonas maltophilia cystic fibrosis isolates' (manuscript under preparation).</title>
        <authorList>
            <person name="Crisan C.V."/>
            <person name="Pettis M."/>
            <person name="Goldberg J.B."/>
        </authorList>
    </citation>
    <scope>NUCLEOTIDE SEQUENCE</scope>
    <source>
        <strain evidence="1">CCV129</strain>
    </source>
</reference>
<dbReference type="RefSeq" id="WP_322540548.1">
    <property type="nucleotide sequence ID" value="NZ_JAXRVB010000016.1"/>
</dbReference>
<organism evidence="1 2">
    <name type="scientific">Stenotrophomonas maltophilia</name>
    <name type="common">Pseudomonas maltophilia</name>
    <name type="synonym">Xanthomonas maltophilia</name>
    <dbReference type="NCBI Taxonomy" id="40324"/>
    <lineage>
        <taxon>Bacteria</taxon>
        <taxon>Pseudomonadati</taxon>
        <taxon>Pseudomonadota</taxon>
        <taxon>Gammaproteobacteria</taxon>
        <taxon>Lysobacterales</taxon>
        <taxon>Lysobacteraceae</taxon>
        <taxon>Stenotrophomonas</taxon>
        <taxon>Stenotrophomonas maltophilia group</taxon>
    </lineage>
</organism>
<accession>A0AAJ2TLY9</accession>
<dbReference type="EMBL" id="JAXRVB010000016">
    <property type="protein sequence ID" value="MDZ5765633.1"/>
    <property type="molecule type" value="Genomic_DNA"/>
</dbReference>